<sequence length="89" mass="9331">MKKFSKIIGIALLSLTIFSCSDDNNNTPAQQTITDIAVANPDLSILVTALTRTNLAGTLDGSGQYTVFAPTNAAFTTFFTSLGANVTVN</sequence>
<dbReference type="InterPro" id="IPR036378">
    <property type="entry name" value="FAS1_dom_sf"/>
</dbReference>
<protein>
    <submittedName>
        <fullName evidence="3">Fasciclin domain-containing protein</fullName>
    </submittedName>
</protein>
<feature type="domain" description="FAS1" evidence="2">
    <location>
        <begin position="30"/>
        <end position="89"/>
    </location>
</feature>
<evidence type="ECO:0000256" key="1">
    <source>
        <dbReference type="SAM" id="SignalP"/>
    </source>
</evidence>
<dbReference type="Proteomes" id="UP001460072">
    <property type="component" value="Unassembled WGS sequence"/>
</dbReference>
<accession>A0ABU9N6T7</accession>
<evidence type="ECO:0000313" key="3">
    <source>
        <dbReference type="EMBL" id="MEM0543417.1"/>
    </source>
</evidence>
<feature type="chain" id="PRO_5045257266" evidence="1">
    <location>
        <begin position="22"/>
        <end position="89"/>
    </location>
</feature>
<dbReference type="PROSITE" id="PS51257">
    <property type="entry name" value="PROKAR_LIPOPROTEIN"/>
    <property type="match status" value="1"/>
</dbReference>
<feature type="signal peptide" evidence="1">
    <location>
        <begin position="1"/>
        <end position="21"/>
    </location>
</feature>
<feature type="non-terminal residue" evidence="3">
    <location>
        <position position="89"/>
    </location>
</feature>
<proteinExistence type="predicted"/>
<dbReference type="Pfam" id="PF02469">
    <property type="entry name" value="Fasciclin"/>
    <property type="match status" value="1"/>
</dbReference>
<dbReference type="EMBL" id="JBCGDO010000018">
    <property type="protein sequence ID" value="MEM0543417.1"/>
    <property type="molecule type" value="Genomic_DNA"/>
</dbReference>
<keyword evidence="4" id="KW-1185">Reference proteome</keyword>
<dbReference type="PROSITE" id="PS50213">
    <property type="entry name" value="FAS1"/>
    <property type="match status" value="1"/>
</dbReference>
<evidence type="ECO:0000313" key="4">
    <source>
        <dbReference type="Proteomes" id="UP001460072"/>
    </source>
</evidence>
<evidence type="ECO:0000259" key="2">
    <source>
        <dbReference type="PROSITE" id="PS50213"/>
    </source>
</evidence>
<dbReference type="SUPFAM" id="SSF82153">
    <property type="entry name" value="FAS1 domain"/>
    <property type="match status" value="1"/>
</dbReference>
<dbReference type="InterPro" id="IPR000782">
    <property type="entry name" value="FAS1_domain"/>
</dbReference>
<reference evidence="3 4" key="1">
    <citation type="submission" date="2024-03" db="EMBL/GenBank/DDBJ databases">
        <title>Two novel species of the genus Flavobacterium exhibiting potentially degradation of complex polysaccharides.</title>
        <authorList>
            <person name="Lian X."/>
        </authorList>
    </citation>
    <scope>NUCLEOTIDE SEQUENCE [LARGE SCALE GENOMIC DNA]</scope>
    <source>
        <strain evidence="4">j3</strain>
    </source>
</reference>
<name>A0ABU9N6T7_9FLAO</name>
<dbReference type="Gene3D" id="2.30.180.10">
    <property type="entry name" value="FAS1 domain"/>
    <property type="match status" value="1"/>
</dbReference>
<keyword evidence="1" id="KW-0732">Signal</keyword>
<dbReference type="RefSeq" id="WP_342696613.1">
    <property type="nucleotide sequence ID" value="NZ_JBCGDO010000018.1"/>
</dbReference>
<gene>
    <name evidence="3" type="ORF">WFZ85_12380</name>
</gene>
<comment type="caution">
    <text evidence="3">The sequence shown here is derived from an EMBL/GenBank/DDBJ whole genome shotgun (WGS) entry which is preliminary data.</text>
</comment>
<organism evidence="3 4">
    <name type="scientific">Flavobacterium aureirubrum</name>
    <dbReference type="NCBI Taxonomy" id="3133147"/>
    <lineage>
        <taxon>Bacteria</taxon>
        <taxon>Pseudomonadati</taxon>
        <taxon>Bacteroidota</taxon>
        <taxon>Flavobacteriia</taxon>
        <taxon>Flavobacteriales</taxon>
        <taxon>Flavobacteriaceae</taxon>
        <taxon>Flavobacterium</taxon>
    </lineage>
</organism>